<reference evidence="8 9" key="1">
    <citation type="journal article" date="2017" name="PLoS Biol.">
        <title>The sea cucumber genome provides insights into morphological evolution and visceral regeneration.</title>
        <authorList>
            <person name="Zhang X."/>
            <person name="Sun L."/>
            <person name="Yuan J."/>
            <person name="Sun Y."/>
            <person name="Gao Y."/>
            <person name="Zhang L."/>
            <person name="Li S."/>
            <person name="Dai H."/>
            <person name="Hamel J.F."/>
            <person name="Liu C."/>
            <person name="Yu Y."/>
            <person name="Liu S."/>
            <person name="Lin W."/>
            <person name="Guo K."/>
            <person name="Jin S."/>
            <person name="Xu P."/>
            <person name="Storey K.B."/>
            <person name="Huan P."/>
            <person name="Zhang T."/>
            <person name="Zhou Y."/>
            <person name="Zhang J."/>
            <person name="Lin C."/>
            <person name="Li X."/>
            <person name="Xing L."/>
            <person name="Huo D."/>
            <person name="Sun M."/>
            <person name="Wang L."/>
            <person name="Mercier A."/>
            <person name="Li F."/>
            <person name="Yang H."/>
            <person name="Xiang J."/>
        </authorList>
    </citation>
    <scope>NUCLEOTIDE SEQUENCE [LARGE SCALE GENOMIC DNA]</scope>
    <source>
        <strain evidence="8">Shaxun</strain>
        <tissue evidence="8">Muscle</tissue>
    </source>
</reference>
<feature type="transmembrane region" description="Helical" evidence="6">
    <location>
        <begin position="435"/>
        <end position="453"/>
    </location>
</feature>
<dbReference type="EMBL" id="MRZV01000689">
    <property type="protein sequence ID" value="PIK45745.1"/>
    <property type="molecule type" value="Genomic_DNA"/>
</dbReference>
<accession>A0A2G8KCQ5</accession>
<dbReference type="PANTHER" id="PTHR24064">
    <property type="entry name" value="SOLUTE CARRIER FAMILY 22 MEMBER"/>
    <property type="match status" value="1"/>
</dbReference>
<organism evidence="8 9">
    <name type="scientific">Stichopus japonicus</name>
    <name type="common">Sea cucumber</name>
    <dbReference type="NCBI Taxonomy" id="307972"/>
    <lineage>
        <taxon>Eukaryota</taxon>
        <taxon>Metazoa</taxon>
        <taxon>Echinodermata</taxon>
        <taxon>Eleutherozoa</taxon>
        <taxon>Echinozoa</taxon>
        <taxon>Holothuroidea</taxon>
        <taxon>Aspidochirotacea</taxon>
        <taxon>Aspidochirotida</taxon>
        <taxon>Stichopodidae</taxon>
        <taxon>Apostichopus</taxon>
    </lineage>
</organism>
<keyword evidence="3 6" id="KW-1133">Transmembrane helix</keyword>
<evidence type="ECO:0000256" key="5">
    <source>
        <dbReference type="SAM" id="MobiDB-lite"/>
    </source>
</evidence>
<dbReference type="PROSITE" id="PS50850">
    <property type="entry name" value="MFS"/>
    <property type="match status" value="1"/>
</dbReference>
<keyword evidence="2 6" id="KW-0812">Transmembrane</keyword>
<feature type="transmembrane region" description="Helical" evidence="6">
    <location>
        <begin position="267"/>
        <end position="286"/>
    </location>
</feature>
<evidence type="ECO:0000256" key="6">
    <source>
        <dbReference type="SAM" id="Phobius"/>
    </source>
</evidence>
<dbReference type="SUPFAM" id="SSF103473">
    <property type="entry name" value="MFS general substrate transporter"/>
    <property type="match status" value="1"/>
</dbReference>
<keyword evidence="9" id="KW-1185">Reference proteome</keyword>
<dbReference type="STRING" id="307972.A0A2G8KCQ5"/>
<dbReference type="AlphaFoldDB" id="A0A2G8KCQ5"/>
<sequence length="568" mass="63075">MGFEEVLSEVGKFGRFQKLVVFLLGTSMLLRSAHVYFQLFAAVEPPHYCQVWRDEDCSGMNITTAECESLKKELSIPSTAANDNKTVEYEQCAQYNVTGISLDTAVDLYDEADNSLEVIPCTDGWIFSENSLYPSSIIADFSLVCGSAYVMEVAQSVFFAGSLIGSPLCGLFSDMFGRRKTFLVCFLFTIVFGVALSFSSSVLMYMLLRFSLSGFIRGIGLVACVIGTEIVAPSKRLFVSNCLYIWWGFGYMLLALLAKFISRWRLLQAVITIPYIPIFIFAWFIVPESPRWLLAKRRAGEAEQVLHKIARSNRRIVSDDVIAGACKLDEQTTQTETQQDKINKQAEYLAGSKTSCVQSMVYYIISFTTTSLGVDPYLSFVLTGLVEIPAFLACAMFGESLGRRWANFIAMMLGGLCCCAIAFIPLGIWRLVASMTGKFCISMSLSILYTWMAELTPTPLRSSGMGFFGVSSRLGGVLTPIVLILKDVWEPLPILLIGSLSVLASIFCLCVPETKGQPLPSTIRDTEQLYICRTIIGDEDDVKVSKKEQEDKQTGYTSLDLQEKEEEI</sequence>
<feature type="transmembrane region" description="Helical" evidence="6">
    <location>
        <begin position="491"/>
        <end position="511"/>
    </location>
</feature>
<dbReference type="Gene3D" id="1.20.1250.20">
    <property type="entry name" value="MFS general substrate transporter like domains"/>
    <property type="match status" value="1"/>
</dbReference>
<dbReference type="InterPro" id="IPR005828">
    <property type="entry name" value="MFS_sugar_transport-like"/>
</dbReference>
<feature type="compositionally biased region" description="Basic and acidic residues" evidence="5">
    <location>
        <begin position="543"/>
        <end position="553"/>
    </location>
</feature>
<dbReference type="InterPro" id="IPR036259">
    <property type="entry name" value="MFS_trans_sf"/>
</dbReference>
<evidence type="ECO:0000256" key="3">
    <source>
        <dbReference type="ARBA" id="ARBA00022989"/>
    </source>
</evidence>
<dbReference type="Proteomes" id="UP000230750">
    <property type="component" value="Unassembled WGS sequence"/>
</dbReference>
<feature type="transmembrane region" description="Helical" evidence="6">
    <location>
        <begin position="377"/>
        <end position="398"/>
    </location>
</feature>
<proteinExistence type="predicted"/>
<evidence type="ECO:0000313" key="9">
    <source>
        <dbReference type="Proteomes" id="UP000230750"/>
    </source>
</evidence>
<evidence type="ECO:0000256" key="2">
    <source>
        <dbReference type="ARBA" id="ARBA00022692"/>
    </source>
</evidence>
<dbReference type="GO" id="GO:0016020">
    <property type="term" value="C:membrane"/>
    <property type="evidence" value="ECO:0007669"/>
    <property type="project" value="UniProtKB-SubCell"/>
</dbReference>
<gene>
    <name evidence="8" type="ORF">BSL78_17385</name>
</gene>
<feature type="transmembrane region" description="Helical" evidence="6">
    <location>
        <begin position="244"/>
        <end position="261"/>
    </location>
</feature>
<dbReference type="GO" id="GO:0022857">
    <property type="term" value="F:transmembrane transporter activity"/>
    <property type="evidence" value="ECO:0007669"/>
    <property type="project" value="InterPro"/>
</dbReference>
<keyword evidence="4 6" id="KW-0472">Membrane</keyword>
<protein>
    <submittedName>
        <fullName evidence="8">Putative organic cation transporter protein-like</fullName>
    </submittedName>
</protein>
<feature type="transmembrane region" description="Helical" evidence="6">
    <location>
        <begin position="405"/>
        <end position="429"/>
    </location>
</feature>
<evidence type="ECO:0000256" key="4">
    <source>
        <dbReference type="ARBA" id="ARBA00023136"/>
    </source>
</evidence>
<dbReference type="InterPro" id="IPR020846">
    <property type="entry name" value="MFS_dom"/>
</dbReference>
<evidence type="ECO:0000256" key="1">
    <source>
        <dbReference type="ARBA" id="ARBA00004141"/>
    </source>
</evidence>
<dbReference type="OrthoDB" id="5296287at2759"/>
<feature type="transmembrane region" description="Helical" evidence="6">
    <location>
        <begin position="214"/>
        <end position="232"/>
    </location>
</feature>
<feature type="domain" description="Major facilitator superfamily (MFS) profile" evidence="7">
    <location>
        <begin position="96"/>
        <end position="516"/>
    </location>
</feature>
<comment type="caution">
    <text evidence="8">The sequence shown here is derived from an EMBL/GenBank/DDBJ whole genome shotgun (WGS) entry which is preliminary data.</text>
</comment>
<feature type="region of interest" description="Disordered" evidence="5">
    <location>
        <begin position="543"/>
        <end position="568"/>
    </location>
</feature>
<comment type="subcellular location">
    <subcellularLocation>
        <location evidence="1">Membrane</location>
        <topology evidence="1">Multi-pass membrane protein</topology>
    </subcellularLocation>
</comment>
<feature type="transmembrane region" description="Helical" evidence="6">
    <location>
        <begin position="465"/>
        <end position="485"/>
    </location>
</feature>
<dbReference type="Pfam" id="PF00083">
    <property type="entry name" value="Sugar_tr"/>
    <property type="match status" value="1"/>
</dbReference>
<evidence type="ECO:0000259" key="7">
    <source>
        <dbReference type="PROSITE" id="PS50850"/>
    </source>
</evidence>
<feature type="transmembrane region" description="Helical" evidence="6">
    <location>
        <begin position="182"/>
        <end position="208"/>
    </location>
</feature>
<dbReference type="CDD" id="cd17317">
    <property type="entry name" value="MFS_SLC22"/>
    <property type="match status" value="1"/>
</dbReference>
<evidence type="ECO:0000313" key="8">
    <source>
        <dbReference type="EMBL" id="PIK45745.1"/>
    </source>
</evidence>
<name>A0A2G8KCQ5_STIJA</name>